<dbReference type="InterPro" id="IPR022385">
    <property type="entry name" value="Rhs_assc_core"/>
</dbReference>
<dbReference type="Proteomes" id="UP000823889">
    <property type="component" value="Unassembled WGS sequence"/>
</dbReference>
<dbReference type="InterPro" id="IPR001826">
    <property type="entry name" value="RHS"/>
</dbReference>
<feature type="region of interest" description="Disordered" evidence="1">
    <location>
        <begin position="1216"/>
        <end position="1240"/>
    </location>
</feature>
<dbReference type="PANTHER" id="PTHR32305:SF15">
    <property type="entry name" value="PROTEIN RHSA-RELATED"/>
    <property type="match status" value="1"/>
</dbReference>
<feature type="region of interest" description="Disordered" evidence="1">
    <location>
        <begin position="607"/>
        <end position="632"/>
    </location>
</feature>
<dbReference type="Pfam" id="PF20148">
    <property type="entry name" value="DUF6531"/>
    <property type="match status" value="1"/>
</dbReference>
<dbReference type="Gene3D" id="2.180.10.10">
    <property type="entry name" value="RHS repeat-associated core"/>
    <property type="match status" value="1"/>
</dbReference>
<feature type="domain" description="DUF6531" evidence="4">
    <location>
        <begin position="54"/>
        <end position="127"/>
    </location>
</feature>
<accession>A0A9D2RJD8</accession>
<dbReference type="Pfam" id="PF09994">
    <property type="entry name" value="T6SS_Tle1-like_cat"/>
    <property type="match status" value="1"/>
</dbReference>
<sequence>MFNRIDFLCLAFILILIAPAWGNSCHQAALGRSCQALIDLDGAQSLPEAEGLAGNPIHTLTGAKLHTDVDLYAHSRWHGLGFYRFYQSHLVESSSLGHQWRHHFDYQLSVLPDGQYRLRLPDDRRMTLNGTPSKQGHIRRASKALIWVRPDGQHYHFEQQRLVQISERPQQPPIYLHYTDAHPDALLQRVSAGTQQLHFHYDDRQLLTQIDSPWGPVRFEYDPDQRRLMRVLYPDQRQLMYHYEQHKHPFSLTGVSIQASESSAPHRLRYWAYDPQGRAVYSAQQNHENWVSVSYPTEAGQPIRVHSAAGAQEQFFNDHGKLVAVTGAPCPGCPPVGYQSLSDDQFSVAAPQTPASSQPSNTNQVHTAQYVHSTRHDNSLELALPHHPWQGLTLRYDAQTQQLQQWRTALTGVTTLTHQGKQTFTLGYANGDEHHVQYSAQGRVQSLEQRNAQQRLHTRLHWASTHQLQLDHPNEQLQLRYTPDGKLSRWHSQRDGAVFTDRFHYNDQQKIQRIQLYEGGSLQYTWQGNTVQQIRWHPAGSAQSHLLLQGTDTGYAHFNGSQMHVQYQDGLAHRVMLTQGEQLLYSNERLYTEQQRLRAEITHRPPLSSELSATTEPVTSASVNPSFSVHHRPDTITVPSALRQDYGYNAQHQLVVAKRSDQPQPTYFAWQPDGRLAAHNHITPPTIIRDASGLPQRLETEQQHFTLHYGPGRQVEQVWEVDSKQLLAQYRYNALGQMLRAEYQHEHRHFYYIGHQLQFERRTTPDGTVLEERRYVYANELAIAMLSYRPHQAPELYAIHNDFLGAPFMMTDNTGTVVWSAQIAPFGKAELLINTVDLPLRYPGQYEDPVLGWHHNWYRVYLPEYGHYLEPDPLGPHIHSSPLGYAQQRPRHYVDPMGLALFLFDGATYNMNAGDTGNIMILADIWPDQHEQHYVSGTGTPMYTESSVASSTPPQKQSFSQRLKNSLRVSAQIGAMVAAWPAYKDEPPPDPIGGAINAWDAMFGYTGRERVEKQMENLRSQIAQYQKQGKPLLQVDVLGYSRGAALARHFGNEFLKHTRNGFFSQSDHYGNRYDICLNARFMGLFDTVAQYGVEGYYNDIHYNFEISPAWTWVAHAVAMHDYRWLFPLSLLYPHNADNTIELGFIGTHNDIGGGVQADHTPNEAELATSRIPLQWMAWQAQAIGLQLAPLDDKYLTVPDQGTLNGHGGLWIGGKIKPDDRALENPPPSVTASKPLQPDHPTLGQALRDELEQFITRYPLPESFEDTTNSEAEYGIVDMVGYQAWIHQHYGTDNAPAQD</sequence>
<dbReference type="Pfam" id="PF03527">
    <property type="entry name" value="RHS"/>
    <property type="match status" value="1"/>
</dbReference>
<reference evidence="5" key="1">
    <citation type="journal article" date="2021" name="PeerJ">
        <title>Extensive microbial diversity within the chicken gut microbiome revealed by metagenomics and culture.</title>
        <authorList>
            <person name="Gilroy R."/>
            <person name="Ravi A."/>
            <person name="Getino M."/>
            <person name="Pursley I."/>
            <person name="Horton D.L."/>
            <person name="Alikhan N.F."/>
            <person name="Baker D."/>
            <person name="Gharbi K."/>
            <person name="Hall N."/>
            <person name="Watson M."/>
            <person name="Adriaenssens E.M."/>
            <person name="Foster-Nyarko E."/>
            <person name="Jarju S."/>
            <person name="Secka A."/>
            <person name="Antonio M."/>
            <person name="Oren A."/>
            <person name="Chaudhuri R.R."/>
            <person name="La Ragione R."/>
            <person name="Hildebrand F."/>
            <person name="Pallen M.J."/>
        </authorList>
    </citation>
    <scope>NUCLEOTIDE SEQUENCE</scope>
    <source>
        <strain evidence="5">9264</strain>
    </source>
</reference>
<feature type="region of interest" description="Disordered" evidence="1">
    <location>
        <begin position="937"/>
        <end position="960"/>
    </location>
</feature>
<evidence type="ECO:0000313" key="6">
    <source>
        <dbReference type="Proteomes" id="UP000823889"/>
    </source>
</evidence>
<dbReference type="InterPro" id="IPR050708">
    <property type="entry name" value="T6SS_VgrG/RHS"/>
</dbReference>
<evidence type="ECO:0000256" key="1">
    <source>
        <dbReference type="SAM" id="MobiDB-lite"/>
    </source>
</evidence>
<protein>
    <submittedName>
        <fullName evidence="5">DUF2235 domain-containing protein</fullName>
    </submittedName>
</protein>
<gene>
    <name evidence="5" type="ORF">H9906_06840</name>
</gene>
<dbReference type="InterPro" id="IPR045351">
    <property type="entry name" value="DUF6531"/>
</dbReference>
<dbReference type="EMBL" id="DWUQ01000142">
    <property type="protein sequence ID" value="HJD44727.1"/>
    <property type="molecule type" value="Genomic_DNA"/>
</dbReference>
<dbReference type="InterPro" id="IPR018712">
    <property type="entry name" value="Tle1-like_cat"/>
</dbReference>
<reference evidence="5" key="2">
    <citation type="submission" date="2021-04" db="EMBL/GenBank/DDBJ databases">
        <authorList>
            <person name="Gilroy R."/>
        </authorList>
    </citation>
    <scope>NUCLEOTIDE SEQUENCE</scope>
    <source>
        <strain evidence="5">9264</strain>
    </source>
</reference>
<dbReference type="PANTHER" id="PTHR32305">
    <property type="match status" value="1"/>
</dbReference>
<feature type="domain" description="T6SS Phospholipase effector Tle1-like catalytic" evidence="3">
    <location>
        <begin position="1077"/>
        <end position="1177"/>
    </location>
</feature>
<organism evidence="5 6">
    <name type="scientific">Candidatus Paenalcaligenes intestinipullorum</name>
    <dbReference type="NCBI Taxonomy" id="2838718"/>
    <lineage>
        <taxon>Bacteria</taxon>
        <taxon>Pseudomonadati</taxon>
        <taxon>Pseudomonadota</taxon>
        <taxon>Betaproteobacteria</taxon>
        <taxon>Burkholderiales</taxon>
        <taxon>Alcaligenaceae</taxon>
        <taxon>Paenalcaligenes</taxon>
    </lineage>
</organism>
<evidence type="ECO:0000259" key="2">
    <source>
        <dbReference type="Pfam" id="PF03527"/>
    </source>
</evidence>
<evidence type="ECO:0000259" key="4">
    <source>
        <dbReference type="Pfam" id="PF20148"/>
    </source>
</evidence>
<feature type="compositionally biased region" description="Polar residues" evidence="1">
    <location>
        <begin position="609"/>
        <end position="627"/>
    </location>
</feature>
<feature type="domain" description="RHS protein conserved region" evidence="2">
    <location>
        <begin position="799"/>
        <end position="828"/>
    </location>
</feature>
<name>A0A9D2RJD8_9BURK</name>
<evidence type="ECO:0000313" key="5">
    <source>
        <dbReference type="EMBL" id="HJD44727.1"/>
    </source>
</evidence>
<proteinExistence type="predicted"/>
<dbReference type="NCBIfam" id="TIGR03696">
    <property type="entry name" value="Rhs_assc_core"/>
    <property type="match status" value="1"/>
</dbReference>
<comment type="caution">
    <text evidence="5">The sequence shown here is derived from an EMBL/GenBank/DDBJ whole genome shotgun (WGS) entry which is preliminary data.</text>
</comment>
<evidence type="ECO:0000259" key="3">
    <source>
        <dbReference type="Pfam" id="PF09994"/>
    </source>
</evidence>